<dbReference type="GO" id="GO:0016020">
    <property type="term" value="C:membrane"/>
    <property type="evidence" value="ECO:0007669"/>
    <property type="project" value="UniProtKB-SubCell"/>
</dbReference>
<keyword evidence="10" id="KW-1185">Reference proteome</keyword>
<dbReference type="Proteomes" id="UP001605036">
    <property type="component" value="Unassembled WGS sequence"/>
</dbReference>
<feature type="transmembrane region" description="Helical" evidence="8">
    <location>
        <begin position="76"/>
        <end position="98"/>
    </location>
</feature>
<dbReference type="PANTHER" id="PTHR33203:SF24">
    <property type="entry name" value="OLEOSIN"/>
    <property type="match status" value="1"/>
</dbReference>
<evidence type="ECO:0000256" key="1">
    <source>
        <dbReference type="ARBA" id="ARBA00004141"/>
    </source>
</evidence>
<keyword evidence="4" id="KW-0551">Lipid droplet</keyword>
<evidence type="ECO:0008006" key="11">
    <source>
        <dbReference type="Google" id="ProtNLM"/>
    </source>
</evidence>
<proteinExistence type="inferred from homology"/>
<evidence type="ECO:0000256" key="8">
    <source>
        <dbReference type="SAM" id="Phobius"/>
    </source>
</evidence>
<evidence type="ECO:0000256" key="6">
    <source>
        <dbReference type="ARBA" id="ARBA00022989"/>
    </source>
</evidence>
<sequence>MSTTEQLKQQTQHVKERLQEHAPNQRQLIGAVTIVTIVVLLTTVGGLLMGGLALGAVVLTPFFIFFSPVLVPVGTVLFLGIAGLLSAAGFTLVGFSTLRWLYHYFKGHHPVGSDKVDAAKNRIVDTASQLKERASVYVHGAQENVQQAKDQTLAGAT</sequence>
<evidence type="ECO:0000256" key="5">
    <source>
        <dbReference type="ARBA" id="ARBA00022692"/>
    </source>
</evidence>
<comment type="caution">
    <text evidence="9">The sequence shown here is derived from an EMBL/GenBank/DDBJ whole genome shotgun (WGS) entry which is preliminary data.</text>
</comment>
<organism evidence="9 10">
    <name type="scientific">Riccia fluitans</name>
    <dbReference type="NCBI Taxonomy" id="41844"/>
    <lineage>
        <taxon>Eukaryota</taxon>
        <taxon>Viridiplantae</taxon>
        <taxon>Streptophyta</taxon>
        <taxon>Embryophyta</taxon>
        <taxon>Marchantiophyta</taxon>
        <taxon>Marchantiopsida</taxon>
        <taxon>Marchantiidae</taxon>
        <taxon>Marchantiales</taxon>
        <taxon>Ricciaceae</taxon>
        <taxon>Riccia</taxon>
    </lineage>
</organism>
<dbReference type="AlphaFoldDB" id="A0ABD1Z7Y4"/>
<evidence type="ECO:0000256" key="2">
    <source>
        <dbReference type="ARBA" id="ARBA00004502"/>
    </source>
</evidence>
<comment type="subcellular location">
    <subcellularLocation>
        <location evidence="2">Lipid droplet</location>
    </subcellularLocation>
    <subcellularLocation>
        <location evidence="1">Membrane</location>
        <topology evidence="1">Multi-pass membrane protein</topology>
    </subcellularLocation>
</comment>
<keyword evidence="6 8" id="KW-1133">Transmembrane helix</keyword>
<dbReference type="Pfam" id="PF01277">
    <property type="entry name" value="Oleosin"/>
    <property type="match status" value="1"/>
</dbReference>
<feature type="transmembrane region" description="Helical" evidence="8">
    <location>
        <begin position="31"/>
        <end position="64"/>
    </location>
</feature>
<evidence type="ECO:0000256" key="7">
    <source>
        <dbReference type="ARBA" id="ARBA00023136"/>
    </source>
</evidence>
<dbReference type="PANTHER" id="PTHR33203">
    <property type="entry name" value="OLEOSIN"/>
    <property type="match status" value="1"/>
</dbReference>
<dbReference type="GO" id="GO:0005811">
    <property type="term" value="C:lipid droplet"/>
    <property type="evidence" value="ECO:0007669"/>
    <property type="project" value="UniProtKB-SubCell"/>
</dbReference>
<evidence type="ECO:0000256" key="4">
    <source>
        <dbReference type="ARBA" id="ARBA00022677"/>
    </source>
</evidence>
<gene>
    <name evidence="9" type="ORF">R1flu_010611</name>
</gene>
<comment type="similarity">
    <text evidence="3">Belongs to the oleosin family.</text>
</comment>
<accession>A0ABD1Z7Y4</accession>
<keyword evidence="7 8" id="KW-0472">Membrane</keyword>
<evidence type="ECO:0000256" key="3">
    <source>
        <dbReference type="ARBA" id="ARBA00010858"/>
    </source>
</evidence>
<dbReference type="EMBL" id="JBHFFA010000002">
    <property type="protein sequence ID" value="KAL2643024.1"/>
    <property type="molecule type" value="Genomic_DNA"/>
</dbReference>
<evidence type="ECO:0000313" key="10">
    <source>
        <dbReference type="Proteomes" id="UP001605036"/>
    </source>
</evidence>
<keyword evidence="5 8" id="KW-0812">Transmembrane</keyword>
<evidence type="ECO:0000313" key="9">
    <source>
        <dbReference type="EMBL" id="KAL2643024.1"/>
    </source>
</evidence>
<reference evidence="9 10" key="1">
    <citation type="submission" date="2024-09" db="EMBL/GenBank/DDBJ databases">
        <title>Chromosome-scale assembly of Riccia fluitans.</title>
        <authorList>
            <person name="Paukszto L."/>
            <person name="Sawicki J."/>
            <person name="Karawczyk K."/>
            <person name="Piernik-Szablinska J."/>
            <person name="Szczecinska M."/>
            <person name="Mazdziarz M."/>
        </authorList>
    </citation>
    <scope>NUCLEOTIDE SEQUENCE [LARGE SCALE GENOMIC DNA]</scope>
    <source>
        <strain evidence="9">Rf_01</strain>
        <tissue evidence="9">Aerial parts of the thallus</tissue>
    </source>
</reference>
<name>A0ABD1Z7Y4_9MARC</name>
<dbReference type="InterPro" id="IPR000136">
    <property type="entry name" value="Oleosin"/>
</dbReference>
<protein>
    <recommendedName>
        <fullName evidence="11">Oleosin</fullName>
    </recommendedName>
</protein>